<dbReference type="EMBL" id="JBHUDG010000043">
    <property type="protein sequence ID" value="MFD1631193.1"/>
    <property type="molecule type" value="Genomic_DNA"/>
</dbReference>
<evidence type="ECO:0000259" key="7">
    <source>
        <dbReference type="Pfam" id="PF02278"/>
    </source>
</evidence>
<dbReference type="Proteomes" id="UP001597118">
    <property type="component" value="Unassembled WGS sequence"/>
</dbReference>
<evidence type="ECO:0000256" key="5">
    <source>
        <dbReference type="ARBA" id="ARBA00022837"/>
    </source>
</evidence>
<dbReference type="InterPro" id="IPR012970">
    <property type="entry name" value="Lyase_8_alpha_N"/>
</dbReference>
<feature type="domain" description="Polysaccharide lyase 8 N-terminal alpha-helical" evidence="9">
    <location>
        <begin position="17"/>
        <end position="272"/>
    </location>
</feature>
<sequence length="665" mass="74801">MKRIDKDLQEGVDDKQLASKVKRELPRIKPDGSWSDIDYSNAMANPLRRMVDMAMAYTRTSNDLYKDQDVYGALIRSLENWYIKNPVNPNWWYNDIYYPQALGKIMIIMRESNKPLSAELEAKLISRMMRKLKAGDGANTSDQALHYLFRACLTEKREVLDSAATYLYEPIAINNDKTGLQLDGSYFQHGKQQAIASYGRVFVGNSIDAAYYLHGTEYALPAEKLKILVDFLNTTFLKTIRGNVYDFNVRGRGISRKDSLYGQISPLIQKLKIIDPKNNPTWDSAIRRITEKKPGSYNISPGNQYYWKAGYALHTRPAYTFSVQSASNRTLRTERGNNENVLGKFLSDGATNIQVSGKEYLNIMPVWEWDKIPGVTSHDYPDDSGSLIKQEWRVPGSTDFVGGVSNGIYGLATMEVKHDSLSAKKAWFLFDNEVVCLGAGITSALGLPVTTTINQCWLSGGVETENNQSVKNNADSFTTDTKWVLHDGIAYLFPQQTNITVSTATQSGSWHRINQLNGDKKQLEGQVFKAFINHGTNPSNTSYSYIIRPGIKNKNELKTINMDEIQLLANSPEVQATWHKSLDILQAVFYQKTSLEHNLISIETDQPCTLMFTGLNTNPTLYISAPLHQATEINITLKYKGNTKSIVCKMPANDYKGATVTIPVK</sequence>
<evidence type="ECO:0000256" key="2">
    <source>
        <dbReference type="ARBA" id="ARBA00006699"/>
    </source>
</evidence>
<dbReference type="InterPro" id="IPR038970">
    <property type="entry name" value="Lyase_8"/>
</dbReference>
<dbReference type="SUPFAM" id="SSF48230">
    <property type="entry name" value="Chondroitin AC/alginate lyase"/>
    <property type="match status" value="1"/>
</dbReference>
<keyword evidence="6 10" id="KW-0456">Lyase</keyword>
<dbReference type="Pfam" id="PF02278">
    <property type="entry name" value="Lyase_8"/>
    <property type="match status" value="1"/>
</dbReference>
<dbReference type="Gene3D" id="1.50.10.100">
    <property type="entry name" value="Chondroitin AC/alginate lyase"/>
    <property type="match status" value="1"/>
</dbReference>
<dbReference type="InterPro" id="IPR008929">
    <property type="entry name" value="Chondroitin_lyas"/>
</dbReference>
<keyword evidence="11" id="KW-1185">Reference proteome</keyword>
<dbReference type="PANTHER" id="PTHR38481:SF1">
    <property type="entry name" value="HYALURONATE LYASE"/>
    <property type="match status" value="1"/>
</dbReference>
<dbReference type="GO" id="GO:0016829">
    <property type="term" value="F:lyase activity"/>
    <property type="evidence" value="ECO:0007669"/>
    <property type="project" value="UniProtKB-KW"/>
</dbReference>
<evidence type="ECO:0000313" key="10">
    <source>
        <dbReference type="EMBL" id="MFD1631193.1"/>
    </source>
</evidence>
<dbReference type="SUPFAM" id="SSF49863">
    <property type="entry name" value="Hyaluronate lyase-like, C-terminal domain"/>
    <property type="match status" value="1"/>
</dbReference>
<keyword evidence="4" id="KW-0732">Signal</keyword>
<dbReference type="Gene3D" id="2.60.220.10">
    <property type="entry name" value="Polysaccharide lyase family 8-like, C-terminal"/>
    <property type="match status" value="1"/>
</dbReference>
<evidence type="ECO:0000256" key="1">
    <source>
        <dbReference type="ARBA" id="ARBA00001913"/>
    </source>
</evidence>
<dbReference type="InterPro" id="IPR014718">
    <property type="entry name" value="GH-type_carb-bd"/>
</dbReference>
<dbReference type="Pfam" id="PF02884">
    <property type="entry name" value="Lyase_8_C"/>
    <property type="match status" value="1"/>
</dbReference>
<proteinExistence type="inferred from homology"/>
<gene>
    <name evidence="10" type="ORF">ACFSAH_15055</name>
</gene>
<name>A0ABW4IG18_9SPHI</name>
<evidence type="ECO:0000256" key="4">
    <source>
        <dbReference type="ARBA" id="ARBA00022729"/>
    </source>
</evidence>
<evidence type="ECO:0000256" key="6">
    <source>
        <dbReference type="ARBA" id="ARBA00023239"/>
    </source>
</evidence>
<accession>A0ABW4IG18</accession>
<feature type="domain" description="Polysaccharide lyase family 8 central" evidence="7">
    <location>
        <begin position="303"/>
        <end position="551"/>
    </location>
</feature>
<dbReference type="InterPro" id="IPR003159">
    <property type="entry name" value="Lyase_8_central_dom"/>
</dbReference>
<dbReference type="SUPFAM" id="SSF74650">
    <property type="entry name" value="Galactose mutarotase-like"/>
    <property type="match status" value="1"/>
</dbReference>
<dbReference type="Pfam" id="PF08124">
    <property type="entry name" value="Lyase_8_N"/>
    <property type="match status" value="1"/>
</dbReference>
<evidence type="ECO:0000259" key="8">
    <source>
        <dbReference type="Pfam" id="PF02884"/>
    </source>
</evidence>
<comment type="cofactor">
    <cofactor evidence="1">
        <name>Ca(2+)</name>
        <dbReference type="ChEBI" id="CHEBI:29108"/>
    </cofactor>
</comment>
<comment type="caution">
    <text evidence="10">The sequence shown here is derived from an EMBL/GenBank/DDBJ whole genome shotgun (WGS) entry which is preliminary data.</text>
</comment>
<keyword evidence="5" id="KW-0106">Calcium</keyword>
<dbReference type="PANTHER" id="PTHR38481">
    <property type="entry name" value="HYALURONATE LYASE"/>
    <property type="match status" value="1"/>
</dbReference>
<reference evidence="11" key="1">
    <citation type="journal article" date="2019" name="Int. J. Syst. Evol. Microbiol.">
        <title>The Global Catalogue of Microorganisms (GCM) 10K type strain sequencing project: providing services to taxonomists for standard genome sequencing and annotation.</title>
        <authorList>
            <consortium name="The Broad Institute Genomics Platform"/>
            <consortium name="The Broad Institute Genome Sequencing Center for Infectious Disease"/>
            <person name="Wu L."/>
            <person name="Ma J."/>
        </authorList>
    </citation>
    <scope>NUCLEOTIDE SEQUENCE [LARGE SCALE GENOMIC DNA]</scope>
    <source>
        <strain evidence="11">CCUG 53762</strain>
    </source>
</reference>
<evidence type="ECO:0000256" key="3">
    <source>
        <dbReference type="ARBA" id="ARBA00011245"/>
    </source>
</evidence>
<dbReference type="RefSeq" id="WP_379663562.1">
    <property type="nucleotide sequence ID" value="NZ_JBHUDG010000043.1"/>
</dbReference>
<dbReference type="InterPro" id="IPR011013">
    <property type="entry name" value="Gal_mutarotase_sf_dom"/>
</dbReference>
<evidence type="ECO:0000313" key="11">
    <source>
        <dbReference type="Proteomes" id="UP001597118"/>
    </source>
</evidence>
<protein>
    <submittedName>
        <fullName evidence="10">Polysaccharide lyase family 8 super-sandwich domain-containing protein</fullName>
    </submittedName>
</protein>
<dbReference type="InterPro" id="IPR004103">
    <property type="entry name" value="Lyase_8_C"/>
</dbReference>
<comment type="subunit">
    <text evidence="3">Monomer.</text>
</comment>
<evidence type="ECO:0000259" key="9">
    <source>
        <dbReference type="Pfam" id="PF08124"/>
    </source>
</evidence>
<comment type="similarity">
    <text evidence="2">Belongs to the polysaccharide lyase 8 family.</text>
</comment>
<dbReference type="Gene3D" id="2.70.98.10">
    <property type="match status" value="1"/>
</dbReference>
<organism evidence="10 11">
    <name type="scientific">Pseudopedobacter beijingensis</name>
    <dbReference type="NCBI Taxonomy" id="1207056"/>
    <lineage>
        <taxon>Bacteria</taxon>
        <taxon>Pseudomonadati</taxon>
        <taxon>Bacteroidota</taxon>
        <taxon>Sphingobacteriia</taxon>
        <taxon>Sphingobacteriales</taxon>
        <taxon>Sphingobacteriaceae</taxon>
        <taxon>Pseudopedobacter</taxon>
    </lineage>
</organism>
<feature type="domain" description="Polysaccharide lyase family 8 C-terminal" evidence="8">
    <location>
        <begin position="567"/>
        <end position="633"/>
    </location>
</feature>
<dbReference type="InterPro" id="IPR011071">
    <property type="entry name" value="Lyase_8-like_C"/>
</dbReference>